<evidence type="ECO:0000256" key="2">
    <source>
        <dbReference type="ARBA" id="ARBA00023043"/>
    </source>
</evidence>
<evidence type="ECO:0000256" key="1">
    <source>
        <dbReference type="ARBA" id="ARBA00022737"/>
    </source>
</evidence>
<sequence length="131" mass="13998">MHFPAGPRRRPPEDPDGSDPTITWRAMAEELTMAAARGGVRRVRELLHRGAAPNARNAYGRTAIQVMMMGSPPLAQLLIAHGADPTARDPTTGACPAHDAIRGGFVDTLVVLVNKEEPVFTAHRTTMAAAP</sequence>
<dbReference type="Gene3D" id="1.25.40.20">
    <property type="entry name" value="Ankyrin repeat-containing domain"/>
    <property type="match status" value="1"/>
</dbReference>
<gene>
    <name evidence="4" type="ORF">RIMI_LOCUS12145256</name>
</gene>
<dbReference type="InterPro" id="IPR036770">
    <property type="entry name" value="Ankyrin_rpt-contain_sf"/>
</dbReference>
<evidence type="ECO:0000313" key="5">
    <source>
        <dbReference type="Proteomes" id="UP001176940"/>
    </source>
</evidence>
<dbReference type="InterPro" id="IPR002110">
    <property type="entry name" value="Ankyrin_rpt"/>
</dbReference>
<dbReference type="SUPFAM" id="SSF48403">
    <property type="entry name" value="Ankyrin repeat"/>
    <property type="match status" value="1"/>
</dbReference>
<evidence type="ECO:0000313" key="4">
    <source>
        <dbReference type="EMBL" id="CAJ0948418.1"/>
    </source>
</evidence>
<dbReference type="PANTHER" id="PTHR24201:SF8">
    <property type="entry name" value="CYCLIN-DEPENDENT KINASE 4 INHIBITOR B"/>
    <property type="match status" value="1"/>
</dbReference>
<dbReference type="EMBL" id="CAUEEQ010028431">
    <property type="protein sequence ID" value="CAJ0948418.1"/>
    <property type="molecule type" value="Genomic_DNA"/>
</dbReference>
<protein>
    <submittedName>
        <fullName evidence="4">Uncharacterized protein</fullName>
    </submittedName>
</protein>
<dbReference type="Proteomes" id="UP001176940">
    <property type="component" value="Unassembled WGS sequence"/>
</dbReference>
<proteinExistence type="predicted"/>
<evidence type="ECO:0000256" key="3">
    <source>
        <dbReference type="SAM" id="MobiDB-lite"/>
    </source>
</evidence>
<reference evidence="4" key="1">
    <citation type="submission" date="2023-07" db="EMBL/GenBank/DDBJ databases">
        <authorList>
            <person name="Stuckert A."/>
        </authorList>
    </citation>
    <scope>NUCLEOTIDE SEQUENCE</scope>
</reference>
<dbReference type="PANTHER" id="PTHR24201">
    <property type="entry name" value="ANK_REP_REGION DOMAIN-CONTAINING PROTEIN"/>
    <property type="match status" value="1"/>
</dbReference>
<organism evidence="4 5">
    <name type="scientific">Ranitomeya imitator</name>
    <name type="common">mimic poison frog</name>
    <dbReference type="NCBI Taxonomy" id="111125"/>
    <lineage>
        <taxon>Eukaryota</taxon>
        <taxon>Metazoa</taxon>
        <taxon>Chordata</taxon>
        <taxon>Craniata</taxon>
        <taxon>Vertebrata</taxon>
        <taxon>Euteleostomi</taxon>
        <taxon>Amphibia</taxon>
        <taxon>Batrachia</taxon>
        <taxon>Anura</taxon>
        <taxon>Neobatrachia</taxon>
        <taxon>Hyloidea</taxon>
        <taxon>Dendrobatidae</taxon>
        <taxon>Dendrobatinae</taxon>
        <taxon>Ranitomeya</taxon>
    </lineage>
</organism>
<feature type="region of interest" description="Disordered" evidence="3">
    <location>
        <begin position="1"/>
        <end position="20"/>
    </location>
</feature>
<accession>A0ABN9LQZ2</accession>
<comment type="caution">
    <text evidence="4">The sequence shown here is derived from an EMBL/GenBank/DDBJ whole genome shotgun (WGS) entry which is preliminary data.</text>
</comment>
<keyword evidence="5" id="KW-1185">Reference proteome</keyword>
<keyword evidence="2" id="KW-0040">ANK repeat</keyword>
<dbReference type="Pfam" id="PF12796">
    <property type="entry name" value="Ank_2"/>
    <property type="match status" value="1"/>
</dbReference>
<dbReference type="InterPro" id="IPR050776">
    <property type="entry name" value="Ank_Repeat/CDKN_Inhibitor"/>
</dbReference>
<keyword evidence="1" id="KW-0677">Repeat</keyword>
<name>A0ABN9LQZ2_9NEOB</name>